<dbReference type="InterPro" id="IPR035906">
    <property type="entry name" value="MetI-like_sf"/>
</dbReference>
<proteinExistence type="inferred from homology"/>
<dbReference type="PANTHER" id="PTHR43163:SF6">
    <property type="entry name" value="DIPEPTIDE TRANSPORT SYSTEM PERMEASE PROTEIN DPPB-RELATED"/>
    <property type="match status" value="1"/>
</dbReference>
<feature type="transmembrane region" description="Helical" evidence="7">
    <location>
        <begin position="129"/>
        <end position="156"/>
    </location>
</feature>
<gene>
    <name evidence="9" type="ORF">IAC43_02560</name>
</gene>
<dbReference type="GO" id="GO:0005886">
    <property type="term" value="C:plasma membrane"/>
    <property type="evidence" value="ECO:0007669"/>
    <property type="project" value="UniProtKB-SubCell"/>
</dbReference>
<keyword evidence="6 7" id="KW-0472">Membrane</keyword>
<dbReference type="InterPro" id="IPR000515">
    <property type="entry name" value="MetI-like"/>
</dbReference>
<dbReference type="AlphaFoldDB" id="A0A9D1KRF5"/>
<feature type="domain" description="ABC transmembrane type-1" evidence="8">
    <location>
        <begin position="94"/>
        <end position="295"/>
    </location>
</feature>
<dbReference type="InterPro" id="IPR045621">
    <property type="entry name" value="BPD_transp_1_N"/>
</dbReference>
<feature type="transmembrane region" description="Helical" evidence="7">
    <location>
        <begin position="9"/>
        <end position="30"/>
    </location>
</feature>
<feature type="transmembrane region" description="Helical" evidence="7">
    <location>
        <begin position="102"/>
        <end position="120"/>
    </location>
</feature>
<evidence type="ECO:0000256" key="2">
    <source>
        <dbReference type="ARBA" id="ARBA00022448"/>
    </source>
</evidence>
<evidence type="ECO:0000256" key="4">
    <source>
        <dbReference type="ARBA" id="ARBA00022692"/>
    </source>
</evidence>
<dbReference type="Gene3D" id="1.10.3720.10">
    <property type="entry name" value="MetI-like"/>
    <property type="match status" value="1"/>
</dbReference>
<dbReference type="Pfam" id="PF00528">
    <property type="entry name" value="BPD_transp_1"/>
    <property type="match status" value="1"/>
</dbReference>
<dbReference type="GO" id="GO:0055085">
    <property type="term" value="P:transmembrane transport"/>
    <property type="evidence" value="ECO:0007669"/>
    <property type="project" value="InterPro"/>
</dbReference>
<evidence type="ECO:0000313" key="10">
    <source>
        <dbReference type="Proteomes" id="UP000824160"/>
    </source>
</evidence>
<evidence type="ECO:0000256" key="3">
    <source>
        <dbReference type="ARBA" id="ARBA00022475"/>
    </source>
</evidence>
<keyword evidence="4 7" id="KW-0812">Transmembrane</keyword>
<keyword evidence="3" id="KW-1003">Cell membrane</keyword>
<keyword evidence="5 7" id="KW-1133">Transmembrane helix</keyword>
<evidence type="ECO:0000256" key="5">
    <source>
        <dbReference type="ARBA" id="ARBA00022989"/>
    </source>
</evidence>
<evidence type="ECO:0000256" key="6">
    <source>
        <dbReference type="ARBA" id="ARBA00023136"/>
    </source>
</evidence>
<reference evidence="9" key="2">
    <citation type="journal article" date="2021" name="PeerJ">
        <title>Extensive microbial diversity within the chicken gut microbiome revealed by metagenomics and culture.</title>
        <authorList>
            <person name="Gilroy R."/>
            <person name="Ravi A."/>
            <person name="Getino M."/>
            <person name="Pursley I."/>
            <person name="Horton D.L."/>
            <person name="Alikhan N.F."/>
            <person name="Baker D."/>
            <person name="Gharbi K."/>
            <person name="Hall N."/>
            <person name="Watson M."/>
            <person name="Adriaenssens E.M."/>
            <person name="Foster-Nyarko E."/>
            <person name="Jarju S."/>
            <person name="Secka A."/>
            <person name="Antonio M."/>
            <person name="Oren A."/>
            <person name="Chaudhuri R.R."/>
            <person name="La Ragione R."/>
            <person name="Hildebrand F."/>
            <person name="Pallen M.J."/>
        </authorList>
    </citation>
    <scope>NUCLEOTIDE SEQUENCE</scope>
    <source>
        <strain evidence="9">ChiBcec7-5410</strain>
    </source>
</reference>
<comment type="caution">
    <text evidence="9">The sequence shown here is derived from an EMBL/GenBank/DDBJ whole genome shotgun (WGS) entry which is preliminary data.</text>
</comment>
<name>A0A9D1KRF5_9FIRM</name>
<keyword evidence="2 7" id="KW-0813">Transport</keyword>
<evidence type="ECO:0000256" key="1">
    <source>
        <dbReference type="ARBA" id="ARBA00004651"/>
    </source>
</evidence>
<dbReference type="CDD" id="cd06261">
    <property type="entry name" value="TM_PBP2"/>
    <property type="match status" value="1"/>
</dbReference>
<evidence type="ECO:0000256" key="7">
    <source>
        <dbReference type="RuleBase" id="RU363032"/>
    </source>
</evidence>
<feature type="transmembrane region" description="Helical" evidence="7">
    <location>
        <begin position="168"/>
        <end position="186"/>
    </location>
</feature>
<reference evidence="9" key="1">
    <citation type="submission" date="2020-10" db="EMBL/GenBank/DDBJ databases">
        <authorList>
            <person name="Gilroy R."/>
        </authorList>
    </citation>
    <scope>NUCLEOTIDE SEQUENCE</scope>
    <source>
        <strain evidence="9">ChiBcec7-5410</strain>
    </source>
</reference>
<dbReference type="PANTHER" id="PTHR43163">
    <property type="entry name" value="DIPEPTIDE TRANSPORT SYSTEM PERMEASE PROTEIN DPPB-RELATED"/>
    <property type="match status" value="1"/>
</dbReference>
<dbReference type="EMBL" id="DVLW01000069">
    <property type="protein sequence ID" value="HIT94045.1"/>
    <property type="molecule type" value="Genomic_DNA"/>
</dbReference>
<sequence>MVKYILRRLAISLVTIWVIATASFFLLRLLPGNPFTSSQVLPADVVDQLMDYYGLNRPIMEQYATFMWNLLHFDFGYSLKYAGQSVNGIIAETFPVSAQLGLQAYFLSLPLGILFGIIAAHKRGKPLDYILVGFAVLGVSVPVFIVASLLQYVFAIKLELLPVAQWKSFAYTILPTLTLSFGSIAGRTRTMRTLMLEVISEDYVKTAKAKGLSSPMIIWRHQIRNAIIPLIPNLGMEIVSILMGSFVVEQIFTIPGIGAHFVKSVTSLDYTMTLGLTVFFGIFVVGANFIFDLIYGLVDPRIRVVK</sequence>
<dbReference type="PROSITE" id="PS50928">
    <property type="entry name" value="ABC_TM1"/>
    <property type="match status" value="1"/>
</dbReference>
<evidence type="ECO:0000259" key="8">
    <source>
        <dbReference type="PROSITE" id="PS50928"/>
    </source>
</evidence>
<organism evidence="9 10">
    <name type="scientific">Candidatus Faecivivens stercoripullorum</name>
    <dbReference type="NCBI Taxonomy" id="2840805"/>
    <lineage>
        <taxon>Bacteria</taxon>
        <taxon>Bacillati</taxon>
        <taxon>Bacillota</taxon>
        <taxon>Clostridia</taxon>
        <taxon>Eubacteriales</taxon>
        <taxon>Oscillospiraceae</taxon>
        <taxon>Oscillospiraceae incertae sedis</taxon>
        <taxon>Candidatus Faecivivens</taxon>
    </lineage>
</organism>
<dbReference type="Pfam" id="PF19300">
    <property type="entry name" value="BPD_transp_1_N"/>
    <property type="match status" value="1"/>
</dbReference>
<comment type="similarity">
    <text evidence="7">Belongs to the binding-protein-dependent transport system permease family.</text>
</comment>
<evidence type="ECO:0000313" key="9">
    <source>
        <dbReference type="EMBL" id="HIT94045.1"/>
    </source>
</evidence>
<dbReference type="SUPFAM" id="SSF161098">
    <property type="entry name" value="MetI-like"/>
    <property type="match status" value="1"/>
</dbReference>
<comment type="subcellular location">
    <subcellularLocation>
        <location evidence="1 7">Cell membrane</location>
        <topology evidence="1 7">Multi-pass membrane protein</topology>
    </subcellularLocation>
</comment>
<accession>A0A9D1KRF5</accession>
<feature type="transmembrane region" description="Helical" evidence="7">
    <location>
        <begin position="274"/>
        <end position="298"/>
    </location>
</feature>
<dbReference type="Proteomes" id="UP000824160">
    <property type="component" value="Unassembled WGS sequence"/>
</dbReference>
<protein>
    <submittedName>
        <fullName evidence="9">ABC transporter permease</fullName>
    </submittedName>
</protein>